<dbReference type="STRING" id="53408.A9C11_21115"/>
<dbReference type="InterPro" id="IPR035616">
    <property type="entry name" value="MvaT_DBD"/>
</dbReference>
<feature type="domain" description="MvaT DNA-binding" evidence="1">
    <location>
        <begin position="83"/>
        <end position="119"/>
    </location>
</feature>
<proteinExistence type="predicted"/>
<sequence>MSKLAEFREAERLLKEQLALLEKLKNDSSLKKELEFKDQLQALMDEYGMNLRNVIDILDPQGTANNAAAAPAASAPRRSRQLKVYKNPNNGEVVETKGGNHKTLKAWKQQYGAETVESWLQK</sequence>
<organism evidence="2 3">
    <name type="scientific">Pseudomonas citronellolis</name>
    <dbReference type="NCBI Taxonomy" id="53408"/>
    <lineage>
        <taxon>Bacteria</taxon>
        <taxon>Pseudomonadati</taxon>
        <taxon>Pseudomonadota</taxon>
        <taxon>Gammaproteobacteria</taxon>
        <taxon>Pseudomonadales</taxon>
        <taxon>Pseudomonadaceae</taxon>
        <taxon>Pseudomonas</taxon>
    </lineage>
</organism>
<name>A0A127MW53_9PSED</name>
<dbReference type="NCBIfam" id="NF041859">
    <property type="entry name" value="silencer_MvaTU"/>
    <property type="match status" value="1"/>
</dbReference>
<protein>
    <submittedName>
        <fullName evidence="2">Transcriptional regulator</fullName>
    </submittedName>
</protein>
<dbReference type="KEGG" id="pcq:PcP3B5_41510"/>
<reference evidence="2 3" key="1">
    <citation type="submission" date="2016-05" db="EMBL/GenBank/DDBJ databases">
        <title>Genome Sequence of Pseudomonas citronellolis Strain SJTE-3, an Estrogens and Persistent Organic Pollutants degradation strain.</title>
        <authorList>
            <person name="Liang R."/>
        </authorList>
    </citation>
    <scope>NUCLEOTIDE SEQUENCE [LARGE SCALE GENOMIC DNA]</scope>
    <source>
        <strain evidence="2 3">SJTE-3</strain>
    </source>
</reference>
<dbReference type="Pfam" id="PF22055">
    <property type="entry name" value="MvaT_DBD"/>
    <property type="match status" value="1"/>
</dbReference>
<evidence type="ECO:0000313" key="3">
    <source>
        <dbReference type="Proteomes" id="UP000077748"/>
    </source>
</evidence>
<dbReference type="AlphaFoldDB" id="A0A127MW53"/>
<gene>
    <name evidence="2" type="ORF">A9C11_21115</name>
</gene>
<dbReference type="RefSeq" id="WP_009617003.1">
    <property type="nucleotide sequence ID" value="NZ_CALEBV010000163.1"/>
</dbReference>
<accession>A0A127MW53</accession>
<dbReference type="Proteomes" id="UP000077748">
    <property type="component" value="Chromosome"/>
</dbReference>
<dbReference type="CDD" id="cd16170">
    <property type="entry name" value="MvaT_DBD"/>
    <property type="match status" value="1"/>
</dbReference>
<evidence type="ECO:0000313" key="2">
    <source>
        <dbReference type="EMBL" id="ANI16317.1"/>
    </source>
</evidence>
<evidence type="ECO:0000259" key="1">
    <source>
        <dbReference type="Pfam" id="PF22055"/>
    </source>
</evidence>
<dbReference type="GeneID" id="72997179"/>
<dbReference type="EMBL" id="CP015878">
    <property type="protein sequence ID" value="ANI16317.1"/>
    <property type="molecule type" value="Genomic_DNA"/>
</dbReference>